<dbReference type="AlphaFoldDB" id="A0A0F9WUU8"/>
<evidence type="ECO:0000313" key="1">
    <source>
        <dbReference type="EMBL" id="KKN90141.1"/>
    </source>
</evidence>
<comment type="caution">
    <text evidence="1">The sequence shown here is derived from an EMBL/GenBank/DDBJ whole genome shotgun (WGS) entry which is preliminary data.</text>
</comment>
<dbReference type="EMBL" id="LAZR01000113">
    <property type="protein sequence ID" value="KKN90141.1"/>
    <property type="molecule type" value="Genomic_DNA"/>
</dbReference>
<name>A0A0F9WUU8_9ZZZZ</name>
<accession>A0A0F9WUU8</accession>
<protein>
    <submittedName>
        <fullName evidence="1">Uncharacterized protein</fullName>
    </submittedName>
</protein>
<proteinExistence type="predicted"/>
<sequence>MRYAIVMEDETREAKPGQVVLFLDLKEARLIGEALRDHSDRHKRKSTFRKLSDWWDYNIPTVG</sequence>
<reference evidence="1" key="1">
    <citation type="journal article" date="2015" name="Nature">
        <title>Complex archaea that bridge the gap between prokaryotes and eukaryotes.</title>
        <authorList>
            <person name="Spang A."/>
            <person name="Saw J.H."/>
            <person name="Jorgensen S.L."/>
            <person name="Zaremba-Niedzwiedzka K."/>
            <person name="Martijn J."/>
            <person name="Lind A.E."/>
            <person name="van Eijk R."/>
            <person name="Schleper C."/>
            <person name="Guy L."/>
            <person name="Ettema T.J."/>
        </authorList>
    </citation>
    <scope>NUCLEOTIDE SEQUENCE</scope>
</reference>
<gene>
    <name evidence="1" type="ORF">LCGC14_0232570</name>
</gene>
<organism evidence="1">
    <name type="scientific">marine sediment metagenome</name>
    <dbReference type="NCBI Taxonomy" id="412755"/>
    <lineage>
        <taxon>unclassified sequences</taxon>
        <taxon>metagenomes</taxon>
        <taxon>ecological metagenomes</taxon>
    </lineage>
</organism>